<evidence type="ECO:0000259" key="1">
    <source>
        <dbReference type="SMART" id="SM00347"/>
    </source>
</evidence>
<dbReference type="SMART" id="SM00347">
    <property type="entry name" value="HTH_MARR"/>
    <property type="match status" value="1"/>
</dbReference>
<dbReference type="Pfam" id="PF12802">
    <property type="entry name" value="MarR_2"/>
    <property type="match status" value="1"/>
</dbReference>
<dbReference type="Proteomes" id="UP001500618">
    <property type="component" value="Unassembled WGS sequence"/>
</dbReference>
<dbReference type="SUPFAM" id="SSF46785">
    <property type="entry name" value="Winged helix' DNA-binding domain"/>
    <property type="match status" value="1"/>
</dbReference>
<reference evidence="3" key="1">
    <citation type="journal article" date="2019" name="Int. J. Syst. Evol. Microbiol.">
        <title>The Global Catalogue of Microorganisms (GCM) 10K type strain sequencing project: providing services to taxonomists for standard genome sequencing and annotation.</title>
        <authorList>
            <consortium name="The Broad Institute Genomics Platform"/>
            <consortium name="The Broad Institute Genome Sequencing Center for Infectious Disease"/>
            <person name="Wu L."/>
            <person name="Ma J."/>
        </authorList>
    </citation>
    <scope>NUCLEOTIDE SEQUENCE [LARGE SCALE GENOMIC DNA]</scope>
    <source>
        <strain evidence="3">JCM 14718</strain>
    </source>
</reference>
<name>A0ABP4SG60_9ACTN</name>
<dbReference type="RefSeq" id="WP_279580549.1">
    <property type="nucleotide sequence ID" value="NZ_BAAANY010000008.1"/>
</dbReference>
<keyword evidence="3" id="KW-1185">Reference proteome</keyword>
<dbReference type="Gene3D" id="1.10.10.10">
    <property type="entry name" value="Winged helix-like DNA-binding domain superfamily/Winged helix DNA-binding domain"/>
    <property type="match status" value="1"/>
</dbReference>
<evidence type="ECO:0000313" key="3">
    <source>
        <dbReference type="Proteomes" id="UP001500618"/>
    </source>
</evidence>
<gene>
    <name evidence="2" type="ORF">GCM10009765_22310</name>
</gene>
<organism evidence="2 3">
    <name type="scientific">Fodinicola feengrottensis</name>
    <dbReference type="NCBI Taxonomy" id="435914"/>
    <lineage>
        <taxon>Bacteria</taxon>
        <taxon>Bacillati</taxon>
        <taxon>Actinomycetota</taxon>
        <taxon>Actinomycetes</taxon>
        <taxon>Mycobacteriales</taxon>
        <taxon>Fodinicola</taxon>
    </lineage>
</organism>
<dbReference type="PANTHER" id="PTHR33164:SF106">
    <property type="entry name" value="TRANSCRIPTIONAL REGULATORY PROTEIN"/>
    <property type="match status" value="1"/>
</dbReference>
<dbReference type="InterPro" id="IPR036390">
    <property type="entry name" value="WH_DNA-bd_sf"/>
</dbReference>
<protein>
    <submittedName>
        <fullName evidence="2">MarR family winged helix-turn-helix transcriptional regulator</fullName>
    </submittedName>
</protein>
<dbReference type="PANTHER" id="PTHR33164">
    <property type="entry name" value="TRANSCRIPTIONAL REGULATOR, MARR FAMILY"/>
    <property type="match status" value="1"/>
</dbReference>
<comment type="caution">
    <text evidence="2">The sequence shown here is derived from an EMBL/GenBank/DDBJ whole genome shotgun (WGS) entry which is preliminary data.</text>
</comment>
<dbReference type="InterPro" id="IPR036388">
    <property type="entry name" value="WH-like_DNA-bd_sf"/>
</dbReference>
<feature type="domain" description="HTH marR-type" evidence="1">
    <location>
        <begin position="27"/>
        <end position="128"/>
    </location>
</feature>
<accession>A0ABP4SG60</accession>
<proteinExistence type="predicted"/>
<dbReference type="InterPro" id="IPR000835">
    <property type="entry name" value="HTH_MarR-typ"/>
</dbReference>
<dbReference type="EMBL" id="BAAANY010000008">
    <property type="protein sequence ID" value="GAA1672475.1"/>
    <property type="molecule type" value="Genomic_DNA"/>
</dbReference>
<sequence>MVGNDRSREVNLAVRRVLQAGREMQAAVAAGMGVRTTDVQAIDHVISADEPMGTVELGDRLGIRSASAAALVDRLVETDHLRREPHPTDGRRVSLAVTEHARAQVRQALEPLLTDIAGYTRQLNDDQADTVLDFLDHVITAMRNYAVEAKE</sequence>
<evidence type="ECO:0000313" key="2">
    <source>
        <dbReference type="EMBL" id="GAA1672475.1"/>
    </source>
</evidence>
<dbReference type="InterPro" id="IPR039422">
    <property type="entry name" value="MarR/SlyA-like"/>
</dbReference>